<gene>
    <name evidence="7" type="ORF">A2592_00620</name>
</gene>
<dbReference type="Proteomes" id="UP000179230">
    <property type="component" value="Unassembled WGS sequence"/>
</dbReference>
<dbReference type="GO" id="GO:0006400">
    <property type="term" value="P:tRNA modification"/>
    <property type="evidence" value="ECO:0007669"/>
    <property type="project" value="TreeGrafter"/>
</dbReference>
<proteinExistence type="inferred from homology"/>
<dbReference type="InterPro" id="IPR002501">
    <property type="entry name" value="PsdUridine_synth_N"/>
</dbReference>
<dbReference type="Gene3D" id="3.30.2350.10">
    <property type="entry name" value="Pseudouridine synthase"/>
    <property type="match status" value="1"/>
</dbReference>
<dbReference type="SUPFAM" id="SSF55120">
    <property type="entry name" value="Pseudouridine synthase"/>
    <property type="match status" value="1"/>
</dbReference>
<sequence>MDEILLIDKPIGITSFDVIRQLRRRIGIQKIGHAGTLDPLASGLMILGVGPGTKRLTEFIKLDKEYIAEVLIGESRITGDMEGEVVQAVTEVYLTPQTILETVSSMVGTLTLPVSAYSAIKKAGVPMYKRAREAARNGEVVTCVPVREMAVYEAELLDTKNTIINDSERVVVRIRFFVGSGTYIRSLGEELGRRLGYPATLQNLRRTKVGEFDIKDAKKIEDF</sequence>
<comment type="similarity">
    <text evidence="2">Belongs to the pseudouridine synthase TruB family. Type 1 subfamily.</text>
</comment>
<dbReference type="Pfam" id="PF01509">
    <property type="entry name" value="TruB_N"/>
    <property type="match status" value="1"/>
</dbReference>
<evidence type="ECO:0000259" key="6">
    <source>
        <dbReference type="Pfam" id="PF01509"/>
    </source>
</evidence>
<dbReference type="GO" id="GO:0003723">
    <property type="term" value="F:RNA binding"/>
    <property type="evidence" value="ECO:0007669"/>
    <property type="project" value="InterPro"/>
</dbReference>
<organism evidence="7 8">
    <name type="scientific">Candidatus Kaiserbacteria bacterium RIFOXYD1_FULL_42_15</name>
    <dbReference type="NCBI Taxonomy" id="1798532"/>
    <lineage>
        <taxon>Bacteria</taxon>
        <taxon>Candidatus Kaiseribacteriota</taxon>
    </lineage>
</organism>
<keyword evidence="5" id="KW-0413">Isomerase</keyword>
<dbReference type="AlphaFoldDB" id="A0A1F6FPW2"/>
<reference evidence="7 8" key="1">
    <citation type="journal article" date="2016" name="Nat. Commun.">
        <title>Thousands of microbial genomes shed light on interconnected biogeochemical processes in an aquifer system.</title>
        <authorList>
            <person name="Anantharaman K."/>
            <person name="Brown C.T."/>
            <person name="Hug L.A."/>
            <person name="Sharon I."/>
            <person name="Castelle C.J."/>
            <person name="Probst A.J."/>
            <person name="Thomas B.C."/>
            <person name="Singh A."/>
            <person name="Wilkins M.J."/>
            <person name="Karaoz U."/>
            <person name="Brodie E.L."/>
            <person name="Williams K.H."/>
            <person name="Hubbard S.S."/>
            <person name="Banfield J.F."/>
        </authorList>
    </citation>
    <scope>NUCLEOTIDE SEQUENCE [LARGE SCALE GENOMIC DNA]</scope>
</reference>
<dbReference type="InterPro" id="IPR014780">
    <property type="entry name" value="tRNA_psdUridine_synth_TruB"/>
</dbReference>
<accession>A0A1F6FPW2</accession>
<evidence type="ECO:0000256" key="2">
    <source>
        <dbReference type="ARBA" id="ARBA00005642"/>
    </source>
</evidence>
<feature type="domain" description="Pseudouridine synthase II N-terminal" evidence="6">
    <location>
        <begin position="23"/>
        <end position="184"/>
    </location>
</feature>
<dbReference type="InterPro" id="IPR020103">
    <property type="entry name" value="PsdUridine_synth_cat_dom_sf"/>
</dbReference>
<comment type="catalytic activity">
    <reaction evidence="1">
        <text>uridine(55) in tRNA = pseudouridine(55) in tRNA</text>
        <dbReference type="Rhea" id="RHEA:42532"/>
        <dbReference type="Rhea" id="RHEA-COMP:10101"/>
        <dbReference type="Rhea" id="RHEA-COMP:10102"/>
        <dbReference type="ChEBI" id="CHEBI:65314"/>
        <dbReference type="ChEBI" id="CHEBI:65315"/>
        <dbReference type="EC" id="5.4.99.25"/>
    </reaction>
</comment>
<dbReference type="PANTHER" id="PTHR13767">
    <property type="entry name" value="TRNA-PSEUDOURIDINE SYNTHASE"/>
    <property type="match status" value="1"/>
</dbReference>
<protein>
    <recommendedName>
        <fullName evidence="3">tRNA pseudouridine(55) synthase</fullName>
        <ecNumber evidence="3">5.4.99.25</ecNumber>
    </recommendedName>
</protein>
<evidence type="ECO:0000313" key="7">
    <source>
        <dbReference type="EMBL" id="OGG87894.1"/>
    </source>
</evidence>
<name>A0A1F6FPW2_9BACT</name>
<dbReference type="EMBL" id="MFMT01000037">
    <property type="protein sequence ID" value="OGG87894.1"/>
    <property type="molecule type" value="Genomic_DNA"/>
</dbReference>
<dbReference type="EC" id="5.4.99.25" evidence="3"/>
<comment type="caution">
    <text evidence="7">The sequence shown here is derived from an EMBL/GenBank/DDBJ whole genome shotgun (WGS) entry which is preliminary data.</text>
</comment>
<evidence type="ECO:0000256" key="4">
    <source>
        <dbReference type="ARBA" id="ARBA00022694"/>
    </source>
</evidence>
<keyword evidence="4" id="KW-0819">tRNA processing</keyword>
<dbReference type="GO" id="GO:1990481">
    <property type="term" value="P:mRNA pseudouridine synthesis"/>
    <property type="evidence" value="ECO:0007669"/>
    <property type="project" value="TreeGrafter"/>
</dbReference>
<dbReference type="PANTHER" id="PTHR13767:SF2">
    <property type="entry name" value="PSEUDOURIDYLATE SYNTHASE TRUB1"/>
    <property type="match status" value="1"/>
</dbReference>
<evidence type="ECO:0000256" key="3">
    <source>
        <dbReference type="ARBA" id="ARBA00012787"/>
    </source>
</evidence>
<dbReference type="NCBIfam" id="TIGR00431">
    <property type="entry name" value="TruB"/>
    <property type="match status" value="1"/>
</dbReference>
<evidence type="ECO:0000256" key="1">
    <source>
        <dbReference type="ARBA" id="ARBA00000385"/>
    </source>
</evidence>
<evidence type="ECO:0000256" key="5">
    <source>
        <dbReference type="ARBA" id="ARBA00023235"/>
    </source>
</evidence>
<dbReference type="GO" id="GO:0160148">
    <property type="term" value="F:tRNA pseudouridine(55) synthase activity"/>
    <property type="evidence" value="ECO:0007669"/>
    <property type="project" value="UniProtKB-EC"/>
</dbReference>
<evidence type="ECO:0000313" key="8">
    <source>
        <dbReference type="Proteomes" id="UP000179230"/>
    </source>
</evidence>